<reference evidence="1 2" key="1">
    <citation type="journal article" date="2016" name="Nat. Commun.">
        <title>Thousands of microbial genomes shed light on interconnected biogeochemical processes in an aquifer system.</title>
        <authorList>
            <person name="Anantharaman K."/>
            <person name="Brown C.T."/>
            <person name="Hug L.A."/>
            <person name="Sharon I."/>
            <person name="Castelle C.J."/>
            <person name="Probst A.J."/>
            <person name="Thomas B.C."/>
            <person name="Singh A."/>
            <person name="Wilkins M.J."/>
            <person name="Karaoz U."/>
            <person name="Brodie E.L."/>
            <person name="Williams K.H."/>
            <person name="Hubbard S.S."/>
            <person name="Banfield J.F."/>
        </authorList>
    </citation>
    <scope>NUCLEOTIDE SEQUENCE [LARGE SCALE GENOMIC DNA]</scope>
</reference>
<proteinExistence type="predicted"/>
<dbReference type="EMBL" id="MHRX01000051">
    <property type="protein sequence ID" value="OHA32192.1"/>
    <property type="molecule type" value="Genomic_DNA"/>
</dbReference>
<organism evidence="1 2">
    <name type="scientific">Candidatus Taylorbacteria bacterium RIFCSPLOWO2_01_FULL_45_15b</name>
    <dbReference type="NCBI Taxonomy" id="1802319"/>
    <lineage>
        <taxon>Bacteria</taxon>
        <taxon>Candidatus Tayloriibacteriota</taxon>
    </lineage>
</organism>
<name>A0A1G2NA83_9BACT</name>
<sequence length="78" mass="8998">MSSTRQRPFFQELFSCSYFDIHNLLNVETIVFSKQACDGIPSPNLLPRLPSEAVKNFSPNGFALFSEYPTDMERYVEE</sequence>
<comment type="caution">
    <text evidence="1">The sequence shown here is derived from an EMBL/GenBank/DDBJ whole genome shotgun (WGS) entry which is preliminary data.</text>
</comment>
<dbReference type="AlphaFoldDB" id="A0A1G2NA83"/>
<gene>
    <name evidence="1" type="ORF">A2928_00890</name>
</gene>
<dbReference type="Proteomes" id="UP000176221">
    <property type="component" value="Unassembled WGS sequence"/>
</dbReference>
<accession>A0A1G2NA83</accession>
<evidence type="ECO:0000313" key="1">
    <source>
        <dbReference type="EMBL" id="OHA32192.1"/>
    </source>
</evidence>
<protein>
    <submittedName>
        <fullName evidence="1">Uncharacterized protein</fullName>
    </submittedName>
</protein>
<evidence type="ECO:0000313" key="2">
    <source>
        <dbReference type="Proteomes" id="UP000176221"/>
    </source>
</evidence>
<dbReference type="STRING" id="1802319.A2928_00890"/>